<keyword evidence="3" id="KW-1185">Reference proteome</keyword>
<evidence type="ECO:0000256" key="1">
    <source>
        <dbReference type="SAM" id="Phobius"/>
    </source>
</evidence>
<keyword evidence="1" id="KW-0812">Transmembrane</keyword>
<accession>A0A857F4A9</accession>
<proteinExistence type="predicted"/>
<keyword evidence="1" id="KW-1133">Transmembrane helix</keyword>
<dbReference type="AlphaFoldDB" id="A0A857F4A9"/>
<protein>
    <submittedName>
        <fullName evidence="2">Uncharacterized protein</fullName>
    </submittedName>
</protein>
<evidence type="ECO:0000313" key="2">
    <source>
        <dbReference type="EMBL" id="QHB33792.1"/>
    </source>
</evidence>
<feature type="transmembrane region" description="Helical" evidence="1">
    <location>
        <begin position="12"/>
        <end position="34"/>
    </location>
</feature>
<sequence length="97" mass="11022">MLILCLCAQFFSIKLCTIPLSFVVLIPAIAYFSLWLPDEFGDNVGKRYRLRRPVILHVAWALAVFVHPGHLLSKPLGIHLVAAFLQPELSRVNARLW</sequence>
<organism evidence="2 3">
    <name type="scientific">Yersinia canariae</name>
    <dbReference type="NCBI Taxonomy" id="2607663"/>
    <lineage>
        <taxon>Bacteria</taxon>
        <taxon>Pseudomonadati</taxon>
        <taxon>Pseudomonadota</taxon>
        <taxon>Gammaproteobacteria</taxon>
        <taxon>Enterobacterales</taxon>
        <taxon>Yersiniaceae</taxon>
        <taxon>Yersinia</taxon>
    </lineage>
</organism>
<gene>
    <name evidence="2" type="ORF">F0T03_17565</name>
</gene>
<name>A0A857F4A9_9GAMM</name>
<keyword evidence="1" id="KW-0472">Membrane</keyword>
<feature type="transmembrane region" description="Helical" evidence="1">
    <location>
        <begin position="54"/>
        <end position="72"/>
    </location>
</feature>
<evidence type="ECO:0000313" key="3">
    <source>
        <dbReference type="Proteomes" id="UP000464402"/>
    </source>
</evidence>
<dbReference type="Proteomes" id="UP000464402">
    <property type="component" value="Chromosome"/>
</dbReference>
<reference evidence="3" key="1">
    <citation type="submission" date="2019-09" db="EMBL/GenBank/DDBJ databases">
        <title>Yersinia canariae sp. nov., isolated from a human yersiniosis case.</title>
        <authorList>
            <person name="Nguyen S.V."/>
            <person name="Greig D."/>
            <person name="Hurley D."/>
            <person name="Cao Y."/>
            <person name="McCabe E."/>
            <person name="Mitchell M."/>
            <person name="Jenkins C."/>
            <person name="Fanning S."/>
        </authorList>
    </citation>
    <scope>NUCLEOTIDE SEQUENCE [LARGE SCALE GENOMIC DNA]</scope>
    <source>
        <strain evidence="3">NCTC 14382</strain>
    </source>
</reference>
<dbReference type="EMBL" id="CP043727">
    <property type="protein sequence ID" value="QHB33792.1"/>
    <property type="molecule type" value="Genomic_DNA"/>
</dbReference>
<dbReference type="KEGG" id="yca:F0T03_17565"/>